<name>A0A4C1U4W8_EUMVA</name>
<dbReference type="InterPro" id="IPR023795">
    <property type="entry name" value="Serpin_CS"/>
</dbReference>
<evidence type="ECO:0000256" key="3">
    <source>
        <dbReference type="ARBA" id="ARBA00022900"/>
    </source>
</evidence>
<accession>A0A4C1U4W8</accession>
<keyword evidence="2" id="KW-0646">Protease inhibitor</keyword>
<dbReference type="Proteomes" id="UP000299102">
    <property type="component" value="Unassembled WGS sequence"/>
</dbReference>
<dbReference type="Pfam" id="PF00079">
    <property type="entry name" value="Serpin"/>
    <property type="match status" value="1"/>
</dbReference>
<dbReference type="PANTHER" id="PTHR11461:SF211">
    <property type="entry name" value="GH10112P-RELATED"/>
    <property type="match status" value="1"/>
</dbReference>
<keyword evidence="3" id="KW-0722">Serine protease inhibitor</keyword>
<dbReference type="Gene3D" id="3.30.497.10">
    <property type="entry name" value="Antithrombin, subunit I, domain 2"/>
    <property type="match status" value="1"/>
</dbReference>
<protein>
    <recommendedName>
        <fullName evidence="4">Serpin domain-containing protein</fullName>
    </recommendedName>
</protein>
<dbReference type="InterPro" id="IPR036186">
    <property type="entry name" value="Serpin_sf"/>
</dbReference>
<dbReference type="EMBL" id="BGZK01000128">
    <property type="protein sequence ID" value="GBP21433.1"/>
    <property type="molecule type" value="Genomic_DNA"/>
</dbReference>
<evidence type="ECO:0000256" key="1">
    <source>
        <dbReference type="ARBA" id="ARBA00009500"/>
    </source>
</evidence>
<dbReference type="PANTHER" id="PTHR11461">
    <property type="entry name" value="SERINE PROTEASE INHIBITOR, SERPIN"/>
    <property type="match status" value="1"/>
</dbReference>
<dbReference type="AlphaFoldDB" id="A0A4C1U4W8"/>
<comment type="caution">
    <text evidence="5">The sequence shown here is derived from an EMBL/GenBank/DDBJ whole genome shotgun (WGS) entry which is preliminary data.</text>
</comment>
<feature type="domain" description="Serpin" evidence="4">
    <location>
        <begin position="21"/>
        <end position="86"/>
    </location>
</feature>
<evidence type="ECO:0000259" key="4">
    <source>
        <dbReference type="Pfam" id="PF00079"/>
    </source>
</evidence>
<dbReference type="OrthoDB" id="7474323at2759"/>
<dbReference type="GO" id="GO:0004867">
    <property type="term" value="F:serine-type endopeptidase inhibitor activity"/>
    <property type="evidence" value="ECO:0007669"/>
    <property type="project" value="UniProtKB-KW"/>
</dbReference>
<evidence type="ECO:0000313" key="6">
    <source>
        <dbReference type="Proteomes" id="UP000299102"/>
    </source>
</evidence>
<comment type="similarity">
    <text evidence="1">Belongs to the serpin family.</text>
</comment>
<dbReference type="InterPro" id="IPR042178">
    <property type="entry name" value="Serpin_sf_1"/>
</dbReference>
<dbReference type="InterPro" id="IPR023796">
    <property type="entry name" value="Serpin_dom"/>
</dbReference>
<reference evidence="5 6" key="1">
    <citation type="journal article" date="2019" name="Commun. Biol.">
        <title>The bagworm genome reveals a unique fibroin gene that provides high tensile strength.</title>
        <authorList>
            <person name="Kono N."/>
            <person name="Nakamura H."/>
            <person name="Ohtoshi R."/>
            <person name="Tomita M."/>
            <person name="Numata K."/>
            <person name="Arakawa K."/>
        </authorList>
    </citation>
    <scope>NUCLEOTIDE SEQUENCE [LARGE SCALE GENOMIC DNA]</scope>
</reference>
<dbReference type="InterPro" id="IPR000215">
    <property type="entry name" value="Serpin_fam"/>
</dbReference>
<sequence>MGGSAATKYSVLKIAKDSLSRELGINAIFNCSNSGLNRILNTSEDIYVSNAIQKAFIEVNEEGAEAAAATDHYPPDDTIESMMARKSTTAILTTRPMIAISPYGLATYAKPYCDSQTLQLNRGATATRRELSSNNVPKFGEGSACNHAPDSDVRAALSLPLLVASDASSNSRSKVASLHISSQAHCLPGRSAMSLMKRCGRPAMPHFVADRPFLYVLSGAERTPLFVGAFFGPDST</sequence>
<dbReference type="SUPFAM" id="SSF56574">
    <property type="entry name" value="Serpins"/>
    <property type="match status" value="1"/>
</dbReference>
<evidence type="ECO:0000256" key="2">
    <source>
        <dbReference type="ARBA" id="ARBA00022690"/>
    </source>
</evidence>
<organism evidence="5 6">
    <name type="scientific">Eumeta variegata</name>
    <name type="common">Bagworm moth</name>
    <name type="synonym">Eumeta japonica</name>
    <dbReference type="NCBI Taxonomy" id="151549"/>
    <lineage>
        <taxon>Eukaryota</taxon>
        <taxon>Metazoa</taxon>
        <taxon>Ecdysozoa</taxon>
        <taxon>Arthropoda</taxon>
        <taxon>Hexapoda</taxon>
        <taxon>Insecta</taxon>
        <taxon>Pterygota</taxon>
        <taxon>Neoptera</taxon>
        <taxon>Endopterygota</taxon>
        <taxon>Lepidoptera</taxon>
        <taxon>Glossata</taxon>
        <taxon>Ditrysia</taxon>
        <taxon>Tineoidea</taxon>
        <taxon>Psychidae</taxon>
        <taxon>Oiketicinae</taxon>
        <taxon>Eumeta</taxon>
    </lineage>
</organism>
<evidence type="ECO:0000313" key="5">
    <source>
        <dbReference type="EMBL" id="GBP21433.1"/>
    </source>
</evidence>
<dbReference type="PROSITE" id="PS00284">
    <property type="entry name" value="SERPIN"/>
    <property type="match status" value="1"/>
</dbReference>
<proteinExistence type="inferred from homology"/>
<gene>
    <name evidence="5" type="ORF">EVAR_12034_1</name>
</gene>
<keyword evidence="6" id="KW-1185">Reference proteome</keyword>
<dbReference type="GO" id="GO:0005615">
    <property type="term" value="C:extracellular space"/>
    <property type="evidence" value="ECO:0007669"/>
    <property type="project" value="InterPro"/>
</dbReference>